<evidence type="ECO:0000313" key="3">
    <source>
        <dbReference type="Proteomes" id="UP000187608"/>
    </source>
</evidence>
<accession>A0A1N7JXE5</accession>
<evidence type="ECO:0000256" key="1">
    <source>
        <dbReference type="SAM" id="Coils"/>
    </source>
</evidence>
<dbReference type="Proteomes" id="UP000187608">
    <property type="component" value="Unassembled WGS sequence"/>
</dbReference>
<keyword evidence="3" id="KW-1185">Reference proteome</keyword>
<proteinExistence type="predicted"/>
<reference evidence="3" key="1">
    <citation type="submission" date="2017-01" db="EMBL/GenBank/DDBJ databases">
        <authorList>
            <person name="Varghese N."/>
            <person name="Submissions S."/>
        </authorList>
    </citation>
    <scope>NUCLEOTIDE SEQUENCE [LARGE SCALE GENOMIC DNA]</scope>
    <source>
        <strain evidence="3">DSM 23127</strain>
    </source>
</reference>
<dbReference type="EMBL" id="FTOC01000008">
    <property type="protein sequence ID" value="SIS54000.1"/>
    <property type="molecule type" value="Genomic_DNA"/>
</dbReference>
<feature type="coiled-coil region" evidence="1">
    <location>
        <begin position="13"/>
        <end position="68"/>
    </location>
</feature>
<organism evidence="2 3">
    <name type="scientific">Salimicrobium flavidum</name>
    <dbReference type="NCBI Taxonomy" id="570947"/>
    <lineage>
        <taxon>Bacteria</taxon>
        <taxon>Bacillati</taxon>
        <taxon>Bacillota</taxon>
        <taxon>Bacilli</taxon>
        <taxon>Bacillales</taxon>
        <taxon>Bacillaceae</taxon>
        <taxon>Salimicrobium</taxon>
    </lineage>
</organism>
<gene>
    <name evidence="2" type="ORF">SAMN05421687_10824</name>
</gene>
<protein>
    <submittedName>
        <fullName evidence="2">Uncharacterized protein</fullName>
    </submittedName>
</protein>
<evidence type="ECO:0000313" key="2">
    <source>
        <dbReference type="EMBL" id="SIS54000.1"/>
    </source>
</evidence>
<keyword evidence="1" id="KW-0175">Coiled coil</keyword>
<sequence length="73" mass="9232">MSEEKKFTQDEVNEIVRERVNRFKRKFEREQDEKAHFKTLYYAEWYKNLRLETEIGRLKREKEAHLDANRRRD</sequence>
<dbReference type="AlphaFoldDB" id="A0A1N7JXE5"/>
<dbReference type="STRING" id="570947.SAMN05421687_10824"/>
<name>A0A1N7JXE5_9BACI</name>